<evidence type="ECO:0000313" key="1">
    <source>
        <dbReference type="EMBL" id="PWJ59426.1"/>
    </source>
</evidence>
<evidence type="ECO:0000313" key="2">
    <source>
        <dbReference type="Proteomes" id="UP000245880"/>
    </source>
</evidence>
<dbReference type="RefSeq" id="WP_109673306.1">
    <property type="nucleotide sequence ID" value="NZ_QGDT01000002.1"/>
</dbReference>
<accession>A0A316APS6</accession>
<comment type="caution">
    <text evidence="1">The sequence shown here is derived from an EMBL/GenBank/DDBJ whole genome shotgun (WGS) entry which is preliminary data.</text>
</comment>
<dbReference type="Proteomes" id="UP000245880">
    <property type="component" value="Unassembled WGS sequence"/>
</dbReference>
<proteinExistence type="predicted"/>
<reference evidence="1 2" key="1">
    <citation type="submission" date="2018-03" db="EMBL/GenBank/DDBJ databases">
        <title>Genomic Encyclopedia of Archaeal and Bacterial Type Strains, Phase II (KMG-II): from individual species to whole genera.</title>
        <authorList>
            <person name="Goeker M."/>
        </authorList>
    </citation>
    <scope>NUCLEOTIDE SEQUENCE [LARGE SCALE GENOMIC DNA]</scope>
    <source>
        <strain evidence="1 2">DSM 100346</strain>
    </source>
</reference>
<dbReference type="AlphaFoldDB" id="A0A316APS6"/>
<organism evidence="1 2">
    <name type="scientific">Dyadobacter jejuensis</name>
    <dbReference type="NCBI Taxonomy" id="1082580"/>
    <lineage>
        <taxon>Bacteria</taxon>
        <taxon>Pseudomonadati</taxon>
        <taxon>Bacteroidota</taxon>
        <taxon>Cytophagia</taxon>
        <taxon>Cytophagales</taxon>
        <taxon>Spirosomataceae</taxon>
        <taxon>Dyadobacter</taxon>
    </lineage>
</organism>
<gene>
    <name evidence="1" type="ORF">CLV98_102259</name>
</gene>
<keyword evidence="2" id="KW-1185">Reference proteome</keyword>
<dbReference type="EMBL" id="QGDT01000002">
    <property type="protein sequence ID" value="PWJ59426.1"/>
    <property type="molecule type" value="Genomic_DNA"/>
</dbReference>
<sequence length="65" mass="7062">MLPTRAVKANRNPSITEPEMEAEYSKLLGVKVAAQILQSVFPKRKIVLIDTLAVNLGKGRTGLSV</sequence>
<name>A0A316APS6_9BACT</name>
<dbReference type="OrthoDB" id="9808013at2"/>
<protein>
    <submittedName>
        <fullName evidence="1">Uncharacterized protein</fullName>
    </submittedName>
</protein>